<reference evidence="10 11" key="1">
    <citation type="submission" date="2016-10" db="EMBL/GenBank/DDBJ databases">
        <title>Complete Genome Sequence of the Nonylphenol-Degrading Bacterium Sphingobium cloacae JCM 10874T.</title>
        <authorList>
            <person name="Ootsuka M."/>
            <person name="Nishizawa T."/>
            <person name="Ohta H."/>
        </authorList>
    </citation>
    <scope>NUCLEOTIDE SEQUENCE [LARGE SCALE GENOMIC DNA]</scope>
    <source>
        <strain evidence="10 11">JCM 10874</strain>
    </source>
</reference>
<dbReference type="Pfam" id="PF00441">
    <property type="entry name" value="Acyl-CoA_dh_1"/>
    <property type="match status" value="1"/>
</dbReference>
<dbReference type="OrthoDB" id="7328575at2"/>
<proteinExistence type="inferred from homology"/>
<dbReference type="GO" id="GO:0050660">
    <property type="term" value="F:flavin adenine dinucleotide binding"/>
    <property type="evidence" value="ECO:0007669"/>
    <property type="project" value="InterPro"/>
</dbReference>
<feature type="domain" description="Acyl-CoA dehydrogenase/oxidase N-terminal" evidence="9">
    <location>
        <begin position="6"/>
        <end position="123"/>
    </location>
</feature>
<dbReference type="InterPro" id="IPR036250">
    <property type="entry name" value="AcylCo_DH-like_C"/>
</dbReference>
<keyword evidence="5 6" id="KW-0560">Oxidoreductase</keyword>
<gene>
    <name evidence="10" type="ORF">SCLO_1006730</name>
</gene>
<evidence type="ECO:0000313" key="10">
    <source>
        <dbReference type="EMBL" id="BAV63713.1"/>
    </source>
</evidence>
<evidence type="ECO:0000256" key="1">
    <source>
        <dbReference type="ARBA" id="ARBA00001974"/>
    </source>
</evidence>
<keyword evidence="11" id="KW-1185">Reference proteome</keyword>
<dbReference type="Gene3D" id="1.20.140.10">
    <property type="entry name" value="Butyryl-CoA Dehydrogenase, subunit A, domain 3"/>
    <property type="match status" value="1"/>
</dbReference>
<evidence type="ECO:0000313" key="11">
    <source>
        <dbReference type="Proteomes" id="UP000218272"/>
    </source>
</evidence>
<feature type="domain" description="Acyl-CoA oxidase/dehydrogenase middle" evidence="8">
    <location>
        <begin position="142"/>
        <end position="206"/>
    </location>
</feature>
<feature type="domain" description="Acyl-CoA dehydrogenase/oxidase C-terminal" evidence="7">
    <location>
        <begin position="232"/>
        <end position="378"/>
    </location>
</feature>
<dbReference type="InterPro" id="IPR009100">
    <property type="entry name" value="AcylCoA_DH/oxidase_NM_dom_sf"/>
</dbReference>
<dbReference type="Gene3D" id="1.10.540.10">
    <property type="entry name" value="Acyl-CoA dehydrogenase/oxidase, N-terminal domain"/>
    <property type="match status" value="1"/>
</dbReference>
<comment type="cofactor">
    <cofactor evidence="1 6">
        <name>FAD</name>
        <dbReference type="ChEBI" id="CHEBI:57692"/>
    </cofactor>
</comment>
<dbReference type="Pfam" id="PF02770">
    <property type="entry name" value="Acyl-CoA_dh_M"/>
    <property type="match status" value="1"/>
</dbReference>
<evidence type="ECO:0000259" key="7">
    <source>
        <dbReference type="Pfam" id="PF00441"/>
    </source>
</evidence>
<dbReference type="CDD" id="cd00567">
    <property type="entry name" value="ACAD"/>
    <property type="match status" value="1"/>
</dbReference>
<dbReference type="PANTHER" id="PTHR43884">
    <property type="entry name" value="ACYL-COA DEHYDROGENASE"/>
    <property type="match status" value="1"/>
</dbReference>
<dbReference type="InterPro" id="IPR006091">
    <property type="entry name" value="Acyl-CoA_Oxase/DH_mid-dom"/>
</dbReference>
<organism evidence="10 11">
    <name type="scientific">Sphingobium cloacae</name>
    <dbReference type="NCBI Taxonomy" id="120107"/>
    <lineage>
        <taxon>Bacteria</taxon>
        <taxon>Pseudomonadati</taxon>
        <taxon>Pseudomonadota</taxon>
        <taxon>Alphaproteobacteria</taxon>
        <taxon>Sphingomonadales</taxon>
        <taxon>Sphingomonadaceae</taxon>
        <taxon>Sphingobium</taxon>
    </lineage>
</organism>
<dbReference type="KEGG" id="sclo:SCLO_1006730"/>
<evidence type="ECO:0000256" key="5">
    <source>
        <dbReference type="ARBA" id="ARBA00023002"/>
    </source>
</evidence>
<dbReference type="GO" id="GO:0003995">
    <property type="term" value="F:acyl-CoA dehydrogenase activity"/>
    <property type="evidence" value="ECO:0007669"/>
    <property type="project" value="TreeGrafter"/>
</dbReference>
<evidence type="ECO:0000256" key="3">
    <source>
        <dbReference type="ARBA" id="ARBA00022630"/>
    </source>
</evidence>
<dbReference type="InterPro" id="IPR013786">
    <property type="entry name" value="AcylCoA_DH/ox_N"/>
</dbReference>
<dbReference type="SUPFAM" id="SSF56645">
    <property type="entry name" value="Acyl-CoA dehydrogenase NM domain-like"/>
    <property type="match status" value="1"/>
</dbReference>
<evidence type="ECO:0000256" key="2">
    <source>
        <dbReference type="ARBA" id="ARBA00009347"/>
    </source>
</evidence>
<evidence type="ECO:0000256" key="6">
    <source>
        <dbReference type="RuleBase" id="RU362125"/>
    </source>
</evidence>
<dbReference type="Gene3D" id="2.40.110.10">
    <property type="entry name" value="Butyryl-CoA Dehydrogenase, subunit A, domain 2"/>
    <property type="match status" value="1"/>
</dbReference>
<keyword evidence="3 6" id="KW-0285">Flavoprotein</keyword>
<evidence type="ECO:0000259" key="8">
    <source>
        <dbReference type="Pfam" id="PF02770"/>
    </source>
</evidence>
<dbReference type="Proteomes" id="UP000218272">
    <property type="component" value="Chromosome SCLO_1"/>
</dbReference>
<protein>
    <submittedName>
        <fullName evidence="10">Isovaleryl-CoA dehydrogenase</fullName>
    </submittedName>
</protein>
<name>A0A1E1EZM0_9SPHN</name>
<dbReference type="InterPro" id="IPR037069">
    <property type="entry name" value="AcylCoA_DH/ox_N_sf"/>
</dbReference>
<dbReference type="Pfam" id="PF02771">
    <property type="entry name" value="Acyl-CoA_dh_N"/>
    <property type="match status" value="1"/>
</dbReference>
<comment type="similarity">
    <text evidence="2 6">Belongs to the acyl-CoA dehydrogenase family.</text>
</comment>
<sequence length="383" mass="40357">MAVLNDEQAMLKDMAAGWARDRMPVTALRALYDHGGGAKPDSSGHDPAAWTEMAEMGWAGILVPEQYGGSDFGYLGMGLVLEELGRTLAASPLLSSALVAATALRLGGSPDQKARWLPAIADGSAIGTLAIDEGPHHAPEKTALTATASNGGWTLDGTKRAVQDGMIADVAILAARTSGASGEREGLTLFLIETGSDGLSRQAMDQIDARRPAIFTLSDMAVGADAVLGEVGKGADLLDAILDRANAGLAAEMLGSATQAFETTLDYLKTRVQFDAIIGSFQALQHRAARMFGELQLTRSAVETALIAIDEGDADIPALSSLAKAMAGETLHFISSQMVQLHGGIGMTHEHDAGLYLKRARVAEQCYGGTAWHRERWARLRGY</sequence>
<dbReference type="AlphaFoldDB" id="A0A1E1EZM0"/>
<evidence type="ECO:0000256" key="4">
    <source>
        <dbReference type="ARBA" id="ARBA00022827"/>
    </source>
</evidence>
<evidence type="ECO:0000259" key="9">
    <source>
        <dbReference type="Pfam" id="PF02771"/>
    </source>
</evidence>
<dbReference type="EMBL" id="AP017655">
    <property type="protein sequence ID" value="BAV63713.1"/>
    <property type="molecule type" value="Genomic_DNA"/>
</dbReference>
<dbReference type="SUPFAM" id="SSF47203">
    <property type="entry name" value="Acyl-CoA dehydrogenase C-terminal domain-like"/>
    <property type="match status" value="1"/>
</dbReference>
<dbReference type="InterPro" id="IPR009075">
    <property type="entry name" value="AcylCo_DH/oxidase_C"/>
</dbReference>
<dbReference type="PANTHER" id="PTHR43884:SF20">
    <property type="entry name" value="ACYL-COA DEHYDROGENASE FADE28"/>
    <property type="match status" value="1"/>
</dbReference>
<keyword evidence="4 6" id="KW-0274">FAD</keyword>
<dbReference type="InterPro" id="IPR046373">
    <property type="entry name" value="Acyl-CoA_Oxase/DH_mid-dom_sf"/>
</dbReference>
<dbReference type="RefSeq" id="WP_066515992.1">
    <property type="nucleotide sequence ID" value="NZ_AP017655.1"/>
</dbReference>
<accession>A0A1E1EZM0</accession>